<dbReference type="Gene3D" id="1.10.1040.10">
    <property type="entry name" value="N-(1-d-carboxylethyl)-l-norvaline Dehydrogenase, domain 2"/>
    <property type="match status" value="1"/>
</dbReference>
<reference evidence="6 7" key="1">
    <citation type="submission" date="2018-02" db="EMBL/GenBank/DDBJ databases">
        <title>Draft genome sequences of Elsinoe sp., causing black scab on jojoba.</title>
        <authorList>
            <person name="Stodart B."/>
            <person name="Jeffress S."/>
            <person name="Ash G."/>
            <person name="Arun Chinnappa K."/>
        </authorList>
    </citation>
    <scope>NUCLEOTIDE SEQUENCE [LARGE SCALE GENOMIC DNA]</scope>
    <source>
        <strain evidence="6 7">Hillstone_2</strain>
    </source>
</reference>
<feature type="region of interest" description="Disordered" evidence="3">
    <location>
        <begin position="1"/>
        <end position="53"/>
    </location>
</feature>
<dbReference type="AlphaFoldDB" id="A0A4U7BAI1"/>
<dbReference type="SUPFAM" id="SSF51735">
    <property type="entry name" value="NAD(P)-binding Rossmann-fold domains"/>
    <property type="match status" value="1"/>
</dbReference>
<dbReference type="SUPFAM" id="SSF48179">
    <property type="entry name" value="6-phosphogluconate dehydrogenase C-terminal domain-like"/>
    <property type="match status" value="1"/>
</dbReference>
<feature type="domain" description="3-hydroxyacyl-CoA dehydrogenase C-terminal" evidence="4">
    <location>
        <begin position="239"/>
        <end position="307"/>
    </location>
</feature>
<sequence>MSGSDQPGSAPADADAKIHIASHSGTNDDATRNNAYSTSEATQGENNIQTNVDPSSAKEHIALIGVGTIGASFATLHLLRDPHCHITIYDPAPSIGTTLPLKIQSDLSTLPSAPAIDLTSRLTFAPTLSAAVSTATIIQEQGPESPAWKTATWAAIEASAPPTALFWSSTSGIPASVQSSGMRDPHRLIVVHPYNPPLLMPLIEVVPGPGVPQALVDRTMAYWAAVGKKPILIRAEVPGFVSNRLAFALLREAVGLVKRGVIGVEELDALVETSMGPRWAVAGPFKSYHAGGGEGGMKAFLENIGGTIRAGWEDSDKFAVGSGEREWEGEIAGMCEEAFGEEVYERRKGKLAKVLEQTEDVWQRPSS</sequence>
<dbReference type="GO" id="GO:0006631">
    <property type="term" value="P:fatty acid metabolic process"/>
    <property type="evidence" value="ECO:0007669"/>
    <property type="project" value="InterPro"/>
</dbReference>
<dbReference type="GO" id="GO:0050104">
    <property type="term" value="F:L-gulonate 3-dehydrogenase activity"/>
    <property type="evidence" value="ECO:0007669"/>
    <property type="project" value="TreeGrafter"/>
</dbReference>
<evidence type="ECO:0000313" key="7">
    <source>
        <dbReference type="Proteomes" id="UP000308133"/>
    </source>
</evidence>
<dbReference type="InterPro" id="IPR006176">
    <property type="entry name" value="3-OHacyl-CoA_DH_NAD-bd"/>
</dbReference>
<dbReference type="Pfam" id="PF00725">
    <property type="entry name" value="3HCDH"/>
    <property type="match status" value="1"/>
</dbReference>
<dbReference type="Proteomes" id="UP000308133">
    <property type="component" value="Unassembled WGS sequence"/>
</dbReference>
<evidence type="ECO:0000313" key="6">
    <source>
        <dbReference type="EMBL" id="TKX27055.1"/>
    </source>
</evidence>
<accession>A0A4U7BAI1</accession>
<protein>
    <submittedName>
        <fullName evidence="6">3-hydroxyacyl-CoA dehydrogenase-like protein 1</fullName>
    </submittedName>
</protein>
<dbReference type="InterPro" id="IPR036291">
    <property type="entry name" value="NAD(P)-bd_dom_sf"/>
</dbReference>
<dbReference type="InterPro" id="IPR008927">
    <property type="entry name" value="6-PGluconate_DH-like_C_sf"/>
</dbReference>
<feature type="compositionally biased region" description="Polar residues" evidence="3">
    <location>
        <begin position="23"/>
        <end position="53"/>
    </location>
</feature>
<dbReference type="PROSITE" id="PS00067">
    <property type="entry name" value="3HCDH"/>
    <property type="match status" value="1"/>
</dbReference>
<dbReference type="InterPro" id="IPR006180">
    <property type="entry name" value="3-OHacyl-CoA_DH_CS"/>
</dbReference>
<evidence type="ECO:0000259" key="5">
    <source>
        <dbReference type="Pfam" id="PF02737"/>
    </source>
</evidence>
<evidence type="ECO:0000256" key="1">
    <source>
        <dbReference type="ARBA" id="ARBA00009463"/>
    </source>
</evidence>
<dbReference type="GO" id="GO:0070403">
    <property type="term" value="F:NAD+ binding"/>
    <property type="evidence" value="ECO:0007669"/>
    <property type="project" value="InterPro"/>
</dbReference>
<comment type="caution">
    <text evidence="6">The sequence shown here is derived from an EMBL/GenBank/DDBJ whole genome shotgun (WGS) entry which is preliminary data.</text>
</comment>
<organism evidence="6 7">
    <name type="scientific">Elsinoe australis</name>
    <dbReference type="NCBI Taxonomy" id="40998"/>
    <lineage>
        <taxon>Eukaryota</taxon>
        <taxon>Fungi</taxon>
        <taxon>Dikarya</taxon>
        <taxon>Ascomycota</taxon>
        <taxon>Pezizomycotina</taxon>
        <taxon>Dothideomycetes</taxon>
        <taxon>Dothideomycetidae</taxon>
        <taxon>Myriangiales</taxon>
        <taxon>Elsinoaceae</taxon>
        <taxon>Elsinoe</taxon>
    </lineage>
</organism>
<keyword evidence="2" id="KW-0560">Oxidoreductase</keyword>
<gene>
    <name evidence="6" type="ORF">C1H76_0810</name>
</gene>
<dbReference type="InterPro" id="IPR013328">
    <property type="entry name" value="6PGD_dom2"/>
</dbReference>
<dbReference type="PANTHER" id="PTHR48075:SF1">
    <property type="entry name" value="LAMBDA-CRYSTALLIN HOMOLOG"/>
    <property type="match status" value="1"/>
</dbReference>
<evidence type="ECO:0000259" key="4">
    <source>
        <dbReference type="Pfam" id="PF00725"/>
    </source>
</evidence>
<dbReference type="EMBL" id="PTQR01000009">
    <property type="protein sequence ID" value="TKX27055.1"/>
    <property type="molecule type" value="Genomic_DNA"/>
</dbReference>
<dbReference type="PANTHER" id="PTHR48075">
    <property type="entry name" value="3-HYDROXYACYL-COA DEHYDROGENASE FAMILY PROTEIN"/>
    <property type="match status" value="1"/>
</dbReference>
<evidence type="ECO:0000256" key="3">
    <source>
        <dbReference type="SAM" id="MobiDB-lite"/>
    </source>
</evidence>
<proteinExistence type="inferred from homology"/>
<dbReference type="Gene3D" id="3.40.50.720">
    <property type="entry name" value="NAD(P)-binding Rossmann-like Domain"/>
    <property type="match status" value="1"/>
</dbReference>
<comment type="similarity">
    <text evidence="1">Belongs to the 3-hydroxyacyl-CoA dehydrogenase family.</text>
</comment>
<feature type="domain" description="3-hydroxyacyl-CoA dehydrogenase NAD binding" evidence="5">
    <location>
        <begin position="60"/>
        <end position="234"/>
    </location>
</feature>
<dbReference type="InterPro" id="IPR006108">
    <property type="entry name" value="3HC_DH_C"/>
</dbReference>
<evidence type="ECO:0000256" key="2">
    <source>
        <dbReference type="ARBA" id="ARBA00023002"/>
    </source>
</evidence>
<dbReference type="Pfam" id="PF02737">
    <property type="entry name" value="3HCDH_N"/>
    <property type="match status" value="1"/>
</dbReference>
<name>A0A4U7BAI1_9PEZI</name>